<proteinExistence type="predicted"/>
<feature type="transmembrane region" description="Helical" evidence="2">
    <location>
        <begin position="40"/>
        <end position="58"/>
    </location>
</feature>
<feature type="transmembrane region" description="Helical" evidence="2">
    <location>
        <begin position="108"/>
        <end position="130"/>
    </location>
</feature>
<feature type="chain" id="PRO_5005202110" description="TRP C-terminal domain-containing protein" evidence="3">
    <location>
        <begin position="21"/>
        <end position="902"/>
    </location>
</feature>
<feature type="compositionally biased region" description="Polar residues" evidence="1">
    <location>
        <begin position="345"/>
        <end position="365"/>
    </location>
</feature>
<feature type="compositionally biased region" description="Gly residues" evidence="1">
    <location>
        <begin position="374"/>
        <end position="383"/>
    </location>
</feature>
<evidence type="ECO:0000256" key="3">
    <source>
        <dbReference type="SAM" id="SignalP"/>
    </source>
</evidence>
<feature type="compositionally biased region" description="Polar residues" evidence="1">
    <location>
        <begin position="420"/>
        <end position="432"/>
    </location>
</feature>
<feature type="compositionally biased region" description="Basic and acidic residues" evidence="1">
    <location>
        <begin position="389"/>
        <end position="403"/>
    </location>
</feature>
<gene>
    <name evidence="4" type="ORF">SCHPADRAFT_934397</name>
</gene>
<dbReference type="OrthoDB" id="2564696at2759"/>
<name>A0A0H2S8D9_9AGAM</name>
<dbReference type="EMBL" id="KQ085882">
    <property type="protein sequence ID" value="KLO20565.1"/>
    <property type="molecule type" value="Genomic_DNA"/>
</dbReference>
<feature type="transmembrane region" description="Helical" evidence="2">
    <location>
        <begin position="65"/>
        <end position="88"/>
    </location>
</feature>
<reference evidence="4 5" key="1">
    <citation type="submission" date="2015-04" db="EMBL/GenBank/DDBJ databases">
        <title>Complete genome sequence of Schizopora paradoxa KUC8140, a cosmopolitan wood degrader in East Asia.</title>
        <authorList>
            <consortium name="DOE Joint Genome Institute"/>
            <person name="Min B."/>
            <person name="Park H."/>
            <person name="Jang Y."/>
            <person name="Kim J.-J."/>
            <person name="Kim K.H."/>
            <person name="Pangilinan J."/>
            <person name="Lipzen A."/>
            <person name="Riley R."/>
            <person name="Grigoriev I.V."/>
            <person name="Spatafora J.W."/>
            <person name="Choi I.-G."/>
        </authorList>
    </citation>
    <scope>NUCLEOTIDE SEQUENCE [LARGE SCALE GENOMIC DNA]</scope>
    <source>
        <strain evidence="4 5">KUC8140</strain>
    </source>
</reference>
<evidence type="ECO:0008006" key="6">
    <source>
        <dbReference type="Google" id="ProtNLM"/>
    </source>
</evidence>
<feature type="region of interest" description="Disordered" evidence="1">
    <location>
        <begin position="452"/>
        <end position="484"/>
    </location>
</feature>
<evidence type="ECO:0000313" key="4">
    <source>
        <dbReference type="EMBL" id="KLO20565.1"/>
    </source>
</evidence>
<keyword evidence="2" id="KW-0472">Membrane</keyword>
<dbReference type="STRING" id="27342.A0A0H2S8D9"/>
<keyword evidence="3" id="KW-0732">Signal</keyword>
<evidence type="ECO:0000256" key="2">
    <source>
        <dbReference type="SAM" id="Phobius"/>
    </source>
</evidence>
<dbReference type="Proteomes" id="UP000053477">
    <property type="component" value="Unassembled WGS sequence"/>
</dbReference>
<feature type="transmembrane region" description="Helical" evidence="2">
    <location>
        <begin position="273"/>
        <end position="293"/>
    </location>
</feature>
<keyword evidence="2" id="KW-0812">Transmembrane</keyword>
<feature type="transmembrane region" description="Helical" evidence="2">
    <location>
        <begin position="247"/>
        <end position="267"/>
    </location>
</feature>
<keyword evidence="5" id="KW-1185">Reference proteome</keyword>
<feature type="compositionally biased region" description="Polar residues" evidence="1">
    <location>
        <begin position="806"/>
        <end position="826"/>
    </location>
</feature>
<keyword evidence="2" id="KW-1133">Transmembrane helix</keyword>
<evidence type="ECO:0000256" key="1">
    <source>
        <dbReference type="SAM" id="MobiDB-lite"/>
    </source>
</evidence>
<dbReference type="InParanoid" id="A0A0H2S8D9"/>
<accession>A0A0H2S8D9</accession>
<feature type="region of interest" description="Disordered" evidence="1">
    <location>
        <begin position="803"/>
        <end position="855"/>
    </location>
</feature>
<feature type="transmembrane region" description="Helical" evidence="2">
    <location>
        <begin position="170"/>
        <end position="193"/>
    </location>
</feature>
<sequence length="902" mass="97375">MSRTVLPWLILSTFAGQCSAFPSTFAITDDVALQDVLNDIPFFSVGLVGFAVFTFFFVMRRLNRLAIYIHLSIVIAFVASIFDLSQLIRRGSYNTQNHLGFSSVKPLITLREVGLALSVTLRYLFFWSFIKEPPRGELPLLPLPDTRRPNFISLESDSTVHSGSWKKWSALGVILNWGLLLGTVAILVLQILWRLVTPFMNGGAVYLAESGLEIILSATFVLKLLANSYLSPLTPRWKTVRDYSPAIAALMINAGVGAGNIFCFLFSETSVGRLLQATEMYILILFVLISAFYKMPVRSSVVAELVRRRLGSDLDADNNRRSMFSMIQRPMSTVTGGMVGDNSRNRPSISQRISGGANSIFSSKLLSRRNSRPGSGGSGGKAGPYGVKQDGEGDDRRLWDQGKAELGQAQSPVASMRASMEQTPNQTPVTEMQTIPGWRDPVFTSIVVKEEDAPPPMPGTAVTSVPSSATLSRQPSLGTIRPNKKRMSSIPDIIQIESPDTEDYPPTSRRSFAFSTSEPFDERVLAESPVYGLDGIVRNLTAGDTLRASGVSEANSDVSTGLDSLLRQQQELDRSIAGLRRFSGTSTRFSAMGGEPESVQSAFTLSNFPDIPFLGNTSPSLTEEHTVAAKADTSQISLPLPKASSSKDNGSLIVDDVPFKLLAPRMPAAVMEKMERQQPQSIPSLTRESLESVIGSRGVRMDSQGTQYDVTSFIGHLTTPAGNAGNPVSVQLQQKTLGGISEGSTSSNASDTDSVVDPATIAGLTRVTVLDRRMSQGTEPASLTQGTPLSAALYDEFDVAAAGGNPETSMTTSPINNGSRIGSPTSRVPFVRPRGLPTGVRGRLEISNPIPRDSGVLNERTMFERPRPAPLVLQGPNDTSRAVVAPAEATSNMNQAGRSGFF</sequence>
<dbReference type="AlphaFoldDB" id="A0A0H2S8D9"/>
<feature type="compositionally biased region" description="Polar residues" evidence="1">
    <location>
        <begin position="461"/>
        <end position="477"/>
    </location>
</feature>
<organism evidence="4 5">
    <name type="scientific">Schizopora paradoxa</name>
    <dbReference type="NCBI Taxonomy" id="27342"/>
    <lineage>
        <taxon>Eukaryota</taxon>
        <taxon>Fungi</taxon>
        <taxon>Dikarya</taxon>
        <taxon>Basidiomycota</taxon>
        <taxon>Agaricomycotina</taxon>
        <taxon>Agaricomycetes</taxon>
        <taxon>Hymenochaetales</taxon>
        <taxon>Schizoporaceae</taxon>
        <taxon>Schizopora</taxon>
    </lineage>
</organism>
<evidence type="ECO:0000313" key="5">
    <source>
        <dbReference type="Proteomes" id="UP000053477"/>
    </source>
</evidence>
<feature type="signal peptide" evidence="3">
    <location>
        <begin position="1"/>
        <end position="20"/>
    </location>
</feature>
<feature type="region of interest" description="Disordered" evidence="1">
    <location>
        <begin position="335"/>
        <end position="432"/>
    </location>
</feature>
<protein>
    <recommendedName>
        <fullName evidence="6">TRP C-terminal domain-containing protein</fullName>
    </recommendedName>
</protein>